<dbReference type="AlphaFoldDB" id="A0A2S6NJU6"/>
<keyword evidence="5" id="KW-0830">Ubiquinone</keyword>
<feature type="domain" description="NADH:quinone oxidoreductase/Mrp antiporter transmembrane" evidence="7">
    <location>
        <begin position="118"/>
        <end position="412"/>
    </location>
</feature>
<dbReference type="NCBIfam" id="TIGR01770">
    <property type="entry name" value="NDH_I_N"/>
    <property type="match status" value="1"/>
</dbReference>
<keyword evidence="9" id="KW-1185">Reference proteome</keyword>
<gene>
    <name evidence="5" type="primary">nuoN</name>
    <name evidence="8" type="ORF">CCS01_08820</name>
</gene>
<protein>
    <recommendedName>
        <fullName evidence="5">NADH-quinone oxidoreductase subunit N</fullName>
        <ecNumber evidence="5">7.1.1.-</ecNumber>
    </recommendedName>
    <alternativeName>
        <fullName evidence="5">NADH dehydrogenase I subunit N</fullName>
    </alternativeName>
    <alternativeName>
        <fullName evidence="5">NDH-1 subunit N</fullName>
    </alternativeName>
</protein>
<name>A0A2S6NJU6_RHOGL</name>
<dbReference type="GO" id="GO:0048038">
    <property type="term" value="F:quinone binding"/>
    <property type="evidence" value="ECO:0007669"/>
    <property type="project" value="UniProtKB-KW"/>
</dbReference>
<evidence type="ECO:0000313" key="9">
    <source>
        <dbReference type="Proteomes" id="UP000239724"/>
    </source>
</evidence>
<comment type="caution">
    <text evidence="8">The sequence shown here is derived from an EMBL/GenBank/DDBJ whole genome shotgun (WGS) entry which is preliminary data.</text>
</comment>
<dbReference type="OrthoDB" id="9811718at2"/>
<evidence type="ECO:0000256" key="5">
    <source>
        <dbReference type="HAMAP-Rule" id="MF_00445"/>
    </source>
</evidence>
<keyword evidence="5" id="KW-0874">Quinone</keyword>
<evidence type="ECO:0000256" key="4">
    <source>
        <dbReference type="ARBA" id="ARBA00023136"/>
    </source>
</evidence>
<feature type="transmembrane region" description="Helical" evidence="5">
    <location>
        <begin position="397"/>
        <end position="418"/>
    </location>
</feature>
<feature type="transmembrane region" description="Helical" evidence="5">
    <location>
        <begin position="234"/>
        <end position="253"/>
    </location>
</feature>
<sequence length="474" mass="50203">MTNWTLALPEIVLAVLGLGILLVGVLRKQDSTLLCTMFTLGALLITALLVLTRSTGFAFHGQMVKDAFSGFNQILILSGAALSIILALDWNRAQGIARFEFPVLILFSSVGMMVMAAASNLMTLYLGLELQSLALYVLAAFARDDLRSSEAGLKYFVLSGLASGLLLYGISLVYGFSGTMDLMALRDLLAHPANATAGLVVGIVFVLVGLAFKVSAVPFHMWTPDVYEGAPTPVTVFFSTAPKVAAMALLLRVMGTSFASLVGAWQLLVIIVSIASMILGALAAIGQSNIKRLMAYSSIGHMGYALIGLAVGTAAGVRGTLVYMVIYVFMTAGAFGCILAMRRQGKAVEQVSDLSGLASNDPFMAMAMAVFMFSLAGIPLMSGFFAKLYIFLASVQAGLWTLAIIGVLTSVVSAFYYIRVVKVMYFDPAGERFDPRPASLTVVVAATGLFTAFFFLFPAPIVAAAQSAAGVLFH</sequence>
<dbReference type="NCBIfam" id="NF004440">
    <property type="entry name" value="PRK05777.1-3"/>
    <property type="match status" value="1"/>
</dbReference>
<comment type="subunit">
    <text evidence="5">NDH-1 is composed of 14 different subunits. Subunits NuoA, H, J, K, L, M, N constitute the membrane sector of the complex.</text>
</comment>
<dbReference type="GO" id="GO:0042773">
    <property type="term" value="P:ATP synthesis coupled electron transport"/>
    <property type="evidence" value="ECO:0007669"/>
    <property type="project" value="InterPro"/>
</dbReference>
<feature type="transmembrane region" description="Helical" evidence="5">
    <location>
        <begin position="155"/>
        <end position="177"/>
    </location>
</feature>
<dbReference type="Pfam" id="PF00361">
    <property type="entry name" value="Proton_antipo_M"/>
    <property type="match status" value="1"/>
</dbReference>
<reference evidence="8 9" key="1">
    <citation type="journal article" date="2018" name="Arch. Microbiol.">
        <title>New insights into the metabolic potential of the phototrophic purple bacterium Rhodopila globiformis DSM 161(T) from its draft genome sequence and evidence for a vanadium-dependent nitrogenase.</title>
        <authorList>
            <person name="Imhoff J.F."/>
            <person name="Rahn T."/>
            <person name="Kunzel S."/>
            <person name="Neulinger S.C."/>
        </authorList>
    </citation>
    <scope>NUCLEOTIDE SEQUENCE [LARGE SCALE GENOMIC DNA]</scope>
    <source>
        <strain evidence="8 9">DSM 161</strain>
    </source>
</reference>
<keyword evidence="3 5" id="KW-1133">Transmembrane helix</keyword>
<feature type="transmembrane region" description="Helical" evidence="5">
    <location>
        <begin position="71"/>
        <end position="89"/>
    </location>
</feature>
<organism evidence="8 9">
    <name type="scientific">Rhodopila globiformis</name>
    <name type="common">Rhodopseudomonas globiformis</name>
    <dbReference type="NCBI Taxonomy" id="1071"/>
    <lineage>
        <taxon>Bacteria</taxon>
        <taxon>Pseudomonadati</taxon>
        <taxon>Pseudomonadota</taxon>
        <taxon>Alphaproteobacteria</taxon>
        <taxon>Acetobacterales</taxon>
        <taxon>Acetobacteraceae</taxon>
        <taxon>Rhodopila</taxon>
    </lineage>
</organism>
<feature type="transmembrane region" description="Helical" evidence="5">
    <location>
        <begin position="438"/>
        <end position="457"/>
    </location>
</feature>
<dbReference type="RefSeq" id="WP_104518480.1">
    <property type="nucleotide sequence ID" value="NZ_NHRY01000078.1"/>
</dbReference>
<feature type="transmembrane region" description="Helical" evidence="5">
    <location>
        <begin position="33"/>
        <end position="51"/>
    </location>
</feature>
<comment type="similarity">
    <text evidence="5">Belongs to the complex I subunit 2 family.</text>
</comment>
<dbReference type="Proteomes" id="UP000239724">
    <property type="component" value="Unassembled WGS sequence"/>
</dbReference>
<dbReference type="InterPro" id="IPR001750">
    <property type="entry name" value="ND/Mrp_TM"/>
</dbReference>
<feature type="transmembrane region" description="Helical" evidence="5">
    <location>
        <begin position="265"/>
        <end position="286"/>
    </location>
</feature>
<feature type="transmembrane region" description="Helical" evidence="5">
    <location>
        <begin position="362"/>
        <end position="385"/>
    </location>
</feature>
<evidence type="ECO:0000259" key="7">
    <source>
        <dbReference type="Pfam" id="PF00361"/>
    </source>
</evidence>
<keyword evidence="2 5" id="KW-0812">Transmembrane</keyword>
<evidence type="ECO:0000313" key="8">
    <source>
        <dbReference type="EMBL" id="PPQ35140.1"/>
    </source>
</evidence>
<comment type="function">
    <text evidence="5">NDH-1 shuttles electrons from NADH, via FMN and iron-sulfur (Fe-S) centers, to quinones in the respiratory chain. The immediate electron acceptor for the enzyme in this species is believed to be ubiquinone. Couples the redox reaction to proton translocation (for every two electrons transferred, four hydrogen ions are translocated across the cytoplasmic membrane), and thus conserves the redox energy in a proton gradient.</text>
</comment>
<feature type="transmembrane region" description="Helical" evidence="5">
    <location>
        <begin position="293"/>
        <end position="315"/>
    </location>
</feature>
<keyword evidence="5" id="KW-1003">Cell membrane</keyword>
<feature type="transmembrane region" description="Helical" evidence="5">
    <location>
        <begin position="321"/>
        <end position="341"/>
    </location>
</feature>
<keyword evidence="5" id="KW-0813">Transport</keyword>
<accession>A0A2S6NJU6</accession>
<evidence type="ECO:0000256" key="2">
    <source>
        <dbReference type="ARBA" id="ARBA00022692"/>
    </source>
</evidence>
<feature type="transmembrane region" description="Helical" evidence="5">
    <location>
        <begin position="6"/>
        <end position="26"/>
    </location>
</feature>
<comment type="subcellular location">
    <subcellularLocation>
        <location evidence="5">Cell membrane</location>
        <topology evidence="5">Multi-pass membrane protein</topology>
    </subcellularLocation>
    <subcellularLocation>
        <location evidence="1">Endomembrane system</location>
        <topology evidence="1">Multi-pass membrane protein</topology>
    </subcellularLocation>
    <subcellularLocation>
        <location evidence="6">Membrane</location>
        <topology evidence="6">Multi-pass membrane protein</topology>
    </subcellularLocation>
</comment>
<feature type="transmembrane region" description="Helical" evidence="5">
    <location>
        <begin position="124"/>
        <end position="143"/>
    </location>
</feature>
<dbReference type="GO" id="GO:0012505">
    <property type="term" value="C:endomembrane system"/>
    <property type="evidence" value="ECO:0007669"/>
    <property type="project" value="UniProtKB-SubCell"/>
</dbReference>
<dbReference type="HAMAP" id="MF_00445">
    <property type="entry name" value="NDH1_NuoN_1"/>
    <property type="match status" value="1"/>
</dbReference>
<keyword evidence="4 5" id="KW-0472">Membrane</keyword>
<proteinExistence type="inferred from homology"/>
<evidence type="ECO:0000256" key="6">
    <source>
        <dbReference type="RuleBase" id="RU000320"/>
    </source>
</evidence>
<evidence type="ECO:0000256" key="3">
    <source>
        <dbReference type="ARBA" id="ARBA00022989"/>
    </source>
</evidence>
<dbReference type="EMBL" id="NHRY01000078">
    <property type="protein sequence ID" value="PPQ35140.1"/>
    <property type="molecule type" value="Genomic_DNA"/>
</dbReference>
<dbReference type="GO" id="GO:0050136">
    <property type="term" value="F:NADH dehydrogenase (quinone) (non-electrogenic) activity"/>
    <property type="evidence" value="ECO:0007669"/>
    <property type="project" value="UniProtKB-UniRule"/>
</dbReference>
<dbReference type="InterPro" id="IPR010096">
    <property type="entry name" value="NADH-Q_OxRdtase_suN/2"/>
</dbReference>
<keyword evidence="5" id="KW-1278">Translocase</keyword>
<dbReference type="GO" id="GO:0008137">
    <property type="term" value="F:NADH dehydrogenase (ubiquinone) activity"/>
    <property type="evidence" value="ECO:0007669"/>
    <property type="project" value="InterPro"/>
</dbReference>
<comment type="catalytic activity">
    <reaction evidence="5">
        <text>a quinone + NADH + 5 H(+)(in) = a quinol + NAD(+) + 4 H(+)(out)</text>
        <dbReference type="Rhea" id="RHEA:57888"/>
        <dbReference type="ChEBI" id="CHEBI:15378"/>
        <dbReference type="ChEBI" id="CHEBI:24646"/>
        <dbReference type="ChEBI" id="CHEBI:57540"/>
        <dbReference type="ChEBI" id="CHEBI:57945"/>
        <dbReference type="ChEBI" id="CHEBI:132124"/>
    </reaction>
</comment>
<feature type="transmembrane region" description="Helical" evidence="5">
    <location>
        <begin position="101"/>
        <end position="118"/>
    </location>
</feature>
<feature type="transmembrane region" description="Helical" evidence="5">
    <location>
        <begin position="197"/>
        <end position="222"/>
    </location>
</feature>
<dbReference type="EC" id="7.1.1.-" evidence="5"/>
<keyword evidence="5" id="KW-0520">NAD</keyword>
<dbReference type="GO" id="GO:0005886">
    <property type="term" value="C:plasma membrane"/>
    <property type="evidence" value="ECO:0007669"/>
    <property type="project" value="UniProtKB-SubCell"/>
</dbReference>
<evidence type="ECO:0000256" key="1">
    <source>
        <dbReference type="ARBA" id="ARBA00004127"/>
    </source>
</evidence>
<dbReference type="PANTHER" id="PTHR22773">
    <property type="entry name" value="NADH DEHYDROGENASE"/>
    <property type="match status" value="1"/>
</dbReference>